<dbReference type="Gene3D" id="3.90.1150.50">
    <property type="entry name" value="Transcription-repair-coupling factor, D7 domain"/>
    <property type="match status" value="1"/>
</dbReference>
<dbReference type="Gene3D" id="2.40.10.170">
    <property type="match status" value="1"/>
</dbReference>
<dbReference type="InterPro" id="IPR047112">
    <property type="entry name" value="RecG/Mfd"/>
</dbReference>
<protein>
    <recommendedName>
        <fullName evidence="9">Transcription-repair-coupling factor</fullName>
        <shortName evidence="9">TRCF</shortName>
        <ecNumber evidence="9">3.6.4.-</ecNumber>
    </recommendedName>
</protein>
<dbReference type="SMART" id="SM00487">
    <property type="entry name" value="DEXDc"/>
    <property type="match status" value="1"/>
</dbReference>
<comment type="similarity">
    <text evidence="9">In the N-terminal section; belongs to the UvrB family.</text>
</comment>
<keyword evidence="8 9" id="KW-0234">DNA repair</keyword>
<keyword evidence="7 9" id="KW-0238">DNA-binding</keyword>
<dbReference type="InterPro" id="IPR036101">
    <property type="entry name" value="CarD-like/TRCF_RID_sf"/>
</dbReference>
<evidence type="ECO:0000256" key="2">
    <source>
        <dbReference type="ARBA" id="ARBA00022741"/>
    </source>
</evidence>
<dbReference type="Pfam" id="PF21132">
    <property type="entry name" value="MFD_D3"/>
    <property type="match status" value="1"/>
</dbReference>
<dbReference type="EC" id="3.6.4.-" evidence="9"/>
<dbReference type="SMART" id="SM01058">
    <property type="entry name" value="CarD_TRCF"/>
    <property type="match status" value="1"/>
</dbReference>
<dbReference type="InterPro" id="IPR041471">
    <property type="entry name" value="UvrB_inter"/>
</dbReference>
<keyword evidence="13" id="KW-1185">Reference proteome</keyword>
<evidence type="ECO:0000259" key="10">
    <source>
        <dbReference type="PROSITE" id="PS51192"/>
    </source>
</evidence>
<keyword evidence="2 9" id="KW-0547">Nucleotide-binding</keyword>
<evidence type="ECO:0000256" key="7">
    <source>
        <dbReference type="ARBA" id="ARBA00023125"/>
    </source>
</evidence>
<feature type="domain" description="Helicase ATP-binding" evidence="10">
    <location>
        <begin position="623"/>
        <end position="784"/>
    </location>
</feature>
<comment type="subcellular location">
    <subcellularLocation>
        <location evidence="9">Cytoplasm</location>
    </subcellularLocation>
</comment>
<gene>
    <name evidence="9 12" type="primary">mfd</name>
    <name evidence="12" type="ORF">WKW82_11955</name>
</gene>
<dbReference type="Pfam" id="PF17757">
    <property type="entry name" value="UvrB_inter"/>
    <property type="match status" value="1"/>
</dbReference>
<dbReference type="Pfam" id="PF02559">
    <property type="entry name" value="CarD_TRCF_RID"/>
    <property type="match status" value="1"/>
</dbReference>
<dbReference type="Gene3D" id="3.40.50.300">
    <property type="entry name" value="P-loop containing nucleotide triphosphate hydrolases"/>
    <property type="match status" value="2"/>
</dbReference>
<dbReference type="PANTHER" id="PTHR47964:SF1">
    <property type="entry name" value="ATP-DEPENDENT DNA HELICASE HOMOLOG RECG, CHLOROPLASTIC"/>
    <property type="match status" value="1"/>
</dbReference>
<dbReference type="InterPro" id="IPR037235">
    <property type="entry name" value="TRCF-like_C_D7"/>
</dbReference>
<sequence>MDLPTLVAGKRFTLPRPPSSADALLIARLAEREKSAGRAVAVFTADANDAQRLIDELVFFAPGLRCALFPDWETLPYDSFSPHQDLISERLATLWRISQREADLVLVPATTALYRLAPPAFLAGYTFHFKTKQKLQESKLKAQLTLAGYSHVTQVVSPGEYAVRGGLIDLFPMGSSQPFRVDLFDDEIDSIRTFDPDTQRSLYPVPEVRLLPGREFPMDDDARARFRSRWRELLEGDPTKSRIYKDMGNGVATAGIEYYLPLFFEETATVFDYLGAEATVVLHGDMEPAFQHFWTDTRERYRLVQGDPERPALPPEALFLSAEQFYSRAKPHAQLALRSGDGESTPFAEIEVLPPLSVVRGAEEPLQRLQTHLRNTQQRVLVLAESDGRRESLLDFLRASGVNPPAFDTLAQFQADTDERIGIATAALASGFAWLEAGIDLVTETELFASAPTTRRRNKKQEQVSDVEALIKDLSELNIGDPIVHSAHGIGRYRGLVNMDLGQGKNPDGSPVLQEMLHLEYADKATLYVPVSQLHLVSRYTGVSADEAPLHKLGSGQWEKAKRRAAEQVRDSAAELLNIYARRAARQGHAFRFSAGDYETFANDFGFEETADQKAAIHAVIQDMISPQPMDRLVCGDVGFGKTEVALRAAFVAVTGGKQVAFLAPTTLLAEQHYQTLIDRFAKWPVKVAEMSRFRSTKEINTAAKGLGDGTVDIVVGTHKLLSQTVQFKNLGLLIIDEEHRFGVRHKEAMKAMRAEVDVLTLTATPIPRTLGMALEGLRDLSVIATAPQRRLAIKTFVRTEGNGVIREAVLRELKRGGQVYFLHNEVETIDNRRQKLEEILPEARIAVAHGQMPERELERVMRDFVAQRYNILLCSTIIETGIDVPTANTIVMSRADKFGLAQLHQLRGRVGRSHHQAYAYLMVPDIEGLTKQASQRLDAIQQMEELGSGFYLAMHDLEIRGAGEVLGENQSGNMMEIGFQLYNEMLSEAVRSLKAGQEPDLLSPLSVTTEINLHAPALLPDDYCGDVHLRLSFYKKLATARTSDQIDILLEEIVDRFGKLPPQAQTLIDVHRLRVLARPYGVVKVDAAPGVIHITFKKDPPVESLAIIQLIQKNKHIKLAGNEKLRIERELKEPKDRAQLVRDVLRSLGQPKKAEVAAV</sequence>
<keyword evidence="3 9" id="KW-0227">DNA damage</keyword>
<evidence type="ECO:0000313" key="13">
    <source>
        <dbReference type="Proteomes" id="UP001385892"/>
    </source>
</evidence>
<dbReference type="SUPFAM" id="SSF143517">
    <property type="entry name" value="TRCF domain-like"/>
    <property type="match status" value="1"/>
</dbReference>
<dbReference type="InterPro" id="IPR004576">
    <property type="entry name" value="Mfd"/>
</dbReference>
<dbReference type="CDD" id="cd17991">
    <property type="entry name" value="DEXHc_TRCF"/>
    <property type="match status" value="1"/>
</dbReference>
<dbReference type="InterPro" id="IPR005118">
    <property type="entry name" value="TRCF_C"/>
</dbReference>
<evidence type="ECO:0000256" key="6">
    <source>
        <dbReference type="ARBA" id="ARBA00022840"/>
    </source>
</evidence>
<dbReference type="Pfam" id="PF03461">
    <property type="entry name" value="TRCF"/>
    <property type="match status" value="1"/>
</dbReference>
<keyword evidence="6 9" id="KW-0067">ATP-binding</keyword>
<name>A0ABU8WIR3_9BURK</name>
<dbReference type="SUPFAM" id="SSF141259">
    <property type="entry name" value="CarD-like"/>
    <property type="match status" value="1"/>
</dbReference>
<dbReference type="PANTHER" id="PTHR47964">
    <property type="entry name" value="ATP-DEPENDENT DNA HELICASE HOMOLOG RECG, CHLOROPLASTIC"/>
    <property type="match status" value="1"/>
</dbReference>
<dbReference type="SMART" id="SM00982">
    <property type="entry name" value="TRCF"/>
    <property type="match status" value="1"/>
</dbReference>
<keyword evidence="4 9" id="KW-0378">Hydrolase</keyword>
<dbReference type="SUPFAM" id="SSF52540">
    <property type="entry name" value="P-loop containing nucleoside triphosphate hydrolases"/>
    <property type="match status" value="4"/>
</dbReference>
<comment type="similarity">
    <text evidence="9">In the C-terminal section; belongs to the helicase family. RecG subfamily.</text>
</comment>
<dbReference type="NCBIfam" id="TIGR00580">
    <property type="entry name" value="mfd"/>
    <property type="match status" value="1"/>
</dbReference>
<dbReference type="Gene3D" id="3.40.50.11180">
    <property type="match status" value="1"/>
</dbReference>
<comment type="caution">
    <text evidence="12">The sequence shown here is derived from an EMBL/GenBank/DDBJ whole genome shotgun (WGS) entry which is preliminary data.</text>
</comment>
<evidence type="ECO:0000313" key="12">
    <source>
        <dbReference type="EMBL" id="MEJ8847366.1"/>
    </source>
</evidence>
<dbReference type="RefSeq" id="WP_340342513.1">
    <property type="nucleotide sequence ID" value="NZ_JBBKZT010000005.1"/>
</dbReference>
<organism evidence="12 13">
    <name type="scientific">Variovorax rhizosphaerae</name>
    <dbReference type="NCBI Taxonomy" id="1836200"/>
    <lineage>
        <taxon>Bacteria</taxon>
        <taxon>Pseudomonadati</taxon>
        <taxon>Pseudomonadota</taxon>
        <taxon>Betaproteobacteria</taxon>
        <taxon>Burkholderiales</taxon>
        <taxon>Comamonadaceae</taxon>
        <taxon>Variovorax</taxon>
    </lineage>
</organism>
<evidence type="ECO:0000256" key="9">
    <source>
        <dbReference type="HAMAP-Rule" id="MF_00969"/>
    </source>
</evidence>
<dbReference type="InterPro" id="IPR014001">
    <property type="entry name" value="Helicase_ATP-bd"/>
</dbReference>
<dbReference type="Pfam" id="PF00271">
    <property type="entry name" value="Helicase_C"/>
    <property type="match status" value="1"/>
</dbReference>
<proteinExistence type="inferred from homology"/>
<evidence type="ECO:0000259" key="11">
    <source>
        <dbReference type="PROSITE" id="PS51194"/>
    </source>
</evidence>
<dbReference type="InterPro" id="IPR011545">
    <property type="entry name" value="DEAD/DEAH_box_helicase_dom"/>
</dbReference>
<keyword evidence="1 9" id="KW-0963">Cytoplasm</keyword>
<keyword evidence="5" id="KW-0347">Helicase</keyword>
<comment type="function">
    <text evidence="9">Couples transcription and DNA repair by recognizing RNA polymerase (RNAP) stalled at DNA lesions. Mediates ATP-dependent release of RNAP and its truncated transcript from the DNA, and recruitment of nucleotide excision repair machinery to the damaged site.</text>
</comment>
<feature type="domain" description="Helicase C-terminal" evidence="11">
    <location>
        <begin position="805"/>
        <end position="959"/>
    </location>
</feature>
<accession>A0ABU8WIR3</accession>
<evidence type="ECO:0000256" key="3">
    <source>
        <dbReference type="ARBA" id="ARBA00022763"/>
    </source>
</evidence>
<reference evidence="12 13" key="1">
    <citation type="submission" date="2024-03" db="EMBL/GenBank/DDBJ databases">
        <title>Novel species of the genus Variovorax.</title>
        <authorList>
            <person name="Liu Q."/>
            <person name="Xin Y.-H."/>
        </authorList>
    </citation>
    <scope>NUCLEOTIDE SEQUENCE [LARGE SCALE GENOMIC DNA]</scope>
    <source>
        <strain evidence="12 13">KACC 18900</strain>
    </source>
</reference>
<dbReference type="PROSITE" id="PS51194">
    <property type="entry name" value="HELICASE_CTER"/>
    <property type="match status" value="1"/>
</dbReference>
<dbReference type="Gene3D" id="3.40.50.11140">
    <property type="match status" value="1"/>
</dbReference>
<evidence type="ECO:0000256" key="8">
    <source>
        <dbReference type="ARBA" id="ARBA00023204"/>
    </source>
</evidence>
<dbReference type="InterPro" id="IPR003711">
    <property type="entry name" value="CarD-like/TRCF_RID"/>
</dbReference>
<dbReference type="InterPro" id="IPR027417">
    <property type="entry name" value="P-loop_NTPase"/>
</dbReference>
<dbReference type="Pfam" id="PF00270">
    <property type="entry name" value="DEAD"/>
    <property type="match status" value="1"/>
</dbReference>
<dbReference type="Proteomes" id="UP001385892">
    <property type="component" value="Unassembled WGS sequence"/>
</dbReference>
<dbReference type="PROSITE" id="PS51192">
    <property type="entry name" value="HELICASE_ATP_BIND_1"/>
    <property type="match status" value="1"/>
</dbReference>
<dbReference type="Gene3D" id="3.30.2060.10">
    <property type="entry name" value="Penicillin-binding protein 1b domain"/>
    <property type="match status" value="1"/>
</dbReference>
<evidence type="ECO:0000256" key="1">
    <source>
        <dbReference type="ARBA" id="ARBA00022490"/>
    </source>
</evidence>
<dbReference type="InterPro" id="IPR001650">
    <property type="entry name" value="Helicase_C-like"/>
</dbReference>
<dbReference type="SMART" id="SM00490">
    <property type="entry name" value="HELICc"/>
    <property type="match status" value="1"/>
</dbReference>
<evidence type="ECO:0000256" key="4">
    <source>
        <dbReference type="ARBA" id="ARBA00022801"/>
    </source>
</evidence>
<dbReference type="EMBL" id="JBBKZT010000005">
    <property type="protein sequence ID" value="MEJ8847366.1"/>
    <property type="molecule type" value="Genomic_DNA"/>
</dbReference>
<dbReference type="InterPro" id="IPR048635">
    <property type="entry name" value="MFD_D3"/>
</dbReference>
<evidence type="ECO:0000256" key="5">
    <source>
        <dbReference type="ARBA" id="ARBA00022806"/>
    </source>
</evidence>
<dbReference type="HAMAP" id="MF_00969">
    <property type="entry name" value="TRCF"/>
    <property type="match status" value="1"/>
</dbReference>